<protein>
    <submittedName>
        <fullName evidence="3">SAM-dependent methyltransferase</fullName>
        <ecNumber evidence="3">2.1.1.-</ecNumber>
    </submittedName>
</protein>
<name>A0ABS5RE01_9HYPH</name>
<dbReference type="SUPFAM" id="SSF53335">
    <property type="entry name" value="S-adenosyl-L-methionine-dependent methyltransferases"/>
    <property type="match status" value="1"/>
</dbReference>
<organism evidence="3 4">
    <name type="scientific">Ancylobacter radicis</name>
    <dbReference type="NCBI Taxonomy" id="2836179"/>
    <lineage>
        <taxon>Bacteria</taxon>
        <taxon>Pseudomonadati</taxon>
        <taxon>Pseudomonadota</taxon>
        <taxon>Alphaproteobacteria</taxon>
        <taxon>Hyphomicrobiales</taxon>
        <taxon>Xanthobacteraceae</taxon>
        <taxon>Ancylobacter</taxon>
    </lineage>
</organism>
<dbReference type="InterPro" id="IPR038375">
    <property type="entry name" value="NDUFAF7_sf"/>
</dbReference>
<dbReference type="PANTHER" id="PTHR12049:SF7">
    <property type="entry name" value="PROTEIN ARGININE METHYLTRANSFERASE NDUFAF7, MITOCHONDRIAL"/>
    <property type="match status" value="1"/>
</dbReference>
<comment type="caution">
    <text evidence="3">The sequence shown here is derived from an EMBL/GenBank/DDBJ whole genome shotgun (WGS) entry which is preliminary data.</text>
</comment>
<evidence type="ECO:0000256" key="1">
    <source>
        <dbReference type="ARBA" id="ARBA00022603"/>
    </source>
</evidence>
<dbReference type="GO" id="GO:0032259">
    <property type="term" value="P:methylation"/>
    <property type="evidence" value="ECO:0007669"/>
    <property type="project" value="UniProtKB-KW"/>
</dbReference>
<evidence type="ECO:0000313" key="3">
    <source>
        <dbReference type="EMBL" id="MBS9478587.1"/>
    </source>
</evidence>
<dbReference type="InterPro" id="IPR003788">
    <property type="entry name" value="NDUFAF7"/>
</dbReference>
<dbReference type="RefSeq" id="WP_213756540.1">
    <property type="nucleotide sequence ID" value="NZ_JAHCQH010000020.1"/>
</dbReference>
<keyword evidence="2 3" id="KW-0808">Transferase</keyword>
<dbReference type="Gene3D" id="3.40.50.12710">
    <property type="match status" value="1"/>
</dbReference>
<accession>A0ABS5RE01</accession>
<dbReference type="InterPro" id="IPR029063">
    <property type="entry name" value="SAM-dependent_MTases_sf"/>
</dbReference>
<dbReference type="Pfam" id="PF02636">
    <property type="entry name" value="Methyltransf_28"/>
    <property type="match status" value="1"/>
</dbReference>
<evidence type="ECO:0000256" key="2">
    <source>
        <dbReference type="ARBA" id="ARBA00022679"/>
    </source>
</evidence>
<dbReference type="GO" id="GO:0008168">
    <property type="term" value="F:methyltransferase activity"/>
    <property type="evidence" value="ECO:0007669"/>
    <property type="project" value="UniProtKB-KW"/>
</dbReference>
<gene>
    <name evidence="3" type="ORF">KIP89_15845</name>
</gene>
<reference evidence="3" key="1">
    <citation type="submission" date="2021-05" db="EMBL/GenBank/DDBJ databases">
        <authorList>
            <person name="Sun Q."/>
            <person name="Inoue M."/>
        </authorList>
    </citation>
    <scope>NUCLEOTIDE SEQUENCE</scope>
    <source>
        <strain evidence="3">VKM B-3255</strain>
    </source>
</reference>
<dbReference type="Proteomes" id="UP001166585">
    <property type="component" value="Unassembled WGS sequence"/>
</dbReference>
<keyword evidence="1 3" id="KW-0489">Methyltransferase</keyword>
<evidence type="ECO:0000313" key="4">
    <source>
        <dbReference type="Proteomes" id="UP001166585"/>
    </source>
</evidence>
<proteinExistence type="predicted"/>
<dbReference type="EMBL" id="JAHCQH010000020">
    <property type="protein sequence ID" value="MBS9478587.1"/>
    <property type="molecule type" value="Genomic_DNA"/>
</dbReference>
<sequence length="376" mass="39025">MTTPLAAEIARAIALTGPITVADYMERCLFHPTLGYYTTHEPFGADGDFVTAPEISQMFGELVGLWAADTWMRLGAPSPFILAELGPGRGTMMADALRATRIVPGFHAAARVVLVEASPRLRARQAQTLAGHGADWAASVEELPAGPLILLANEFVDALPIRQFLRTPEGLAERMIGLDDAGALAFGLRPGARLDARGEARLRAAAPGAILEICPAGLSMAEKIGARLAATGGATLFIDYGHAGERDPGGGFGDTLQALRAHAYDDVLAHPGAADLTAHVDFAALARAARGMGARAFGPIPQGALLERLGIGARAERLSRNADATTCTAIAAAHARLAGSGEGQMGTLFKALALVHPALGEIAGFAADEEFRDTAA</sequence>
<dbReference type="EC" id="2.1.1.-" evidence="3"/>
<keyword evidence="4" id="KW-1185">Reference proteome</keyword>
<dbReference type="PANTHER" id="PTHR12049">
    <property type="entry name" value="PROTEIN ARGININE METHYLTRANSFERASE NDUFAF7, MITOCHONDRIAL"/>
    <property type="match status" value="1"/>
</dbReference>